<evidence type="ECO:0008006" key="3">
    <source>
        <dbReference type="Google" id="ProtNLM"/>
    </source>
</evidence>
<dbReference type="PANTHER" id="PTHR42100">
    <property type="entry name" value="OXIDOREDUCTASE 178 KDA SUBUNIT, PUTATIVE (AFU_ORTHOLOGUE AFUA_8G04320)-RELATED"/>
    <property type="match status" value="1"/>
</dbReference>
<dbReference type="EMBL" id="CDPU01000006">
    <property type="protein sequence ID" value="CEO46939.1"/>
    <property type="molecule type" value="Genomic_DNA"/>
</dbReference>
<dbReference type="GO" id="GO:0005739">
    <property type="term" value="C:mitochondrion"/>
    <property type="evidence" value="ECO:0007669"/>
    <property type="project" value="InterPro"/>
</dbReference>
<proteinExistence type="predicted"/>
<dbReference type="PANTHER" id="PTHR42100:SF1">
    <property type="entry name" value="OXIDOREDUCTASE 178 KDA SUBUNIT, PUTATIVE (AFU_ORTHOLOGUE AFUA_8G04320)-RELATED"/>
    <property type="match status" value="1"/>
</dbReference>
<accession>A0A0B7JPN4</accession>
<evidence type="ECO:0000313" key="1">
    <source>
        <dbReference type="EMBL" id="CEO46939.1"/>
    </source>
</evidence>
<organism evidence="1">
    <name type="scientific">Bionectria ochroleuca</name>
    <name type="common">Gliocladium roseum</name>
    <dbReference type="NCBI Taxonomy" id="29856"/>
    <lineage>
        <taxon>Eukaryota</taxon>
        <taxon>Fungi</taxon>
        <taxon>Dikarya</taxon>
        <taxon>Ascomycota</taxon>
        <taxon>Pezizomycotina</taxon>
        <taxon>Sordariomycetes</taxon>
        <taxon>Hypocreomycetidae</taxon>
        <taxon>Hypocreales</taxon>
        <taxon>Bionectriaceae</taxon>
        <taxon>Clonostachys</taxon>
    </lineage>
</organism>
<dbReference type="AlphaFoldDB" id="A0A0B7JPN4"/>
<name>A0A0B7JPN4_BIOOC</name>
<reference evidence="2" key="2">
    <citation type="submission" date="2020-10" db="EMBL/GenBank/DDBJ databases">
        <title>High-Quality Genome Resource of Clonostachys rosea strain S41 by Oxford Nanopore Long-Read Sequencing.</title>
        <authorList>
            <person name="Wang H."/>
        </authorList>
    </citation>
    <scope>NUCLEOTIDE SEQUENCE</scope>
    <source>
        <strain evidence="2">S41</strain>
    </source>
</reference>
<sequence length="169" mass="18779">MFAARQRVSQMARQLPRVSRNYASDAHHGHHAPHTVNESFGTGSIAAVGVFFAGALVFSLSPSEGENSAIYNLINKYTSRNEDWEEINQAHSAAARQAGFDRNLFQYGGSGNRHVEVAYPEALQSHGARNIRAGQLINIEKVVEHMRQEHLKEEEQKVKALALAQSKEE</sequence>
<evidence type="ECO:0000313" key="2">
    <source>
        <dbReference type="EMBL" id="KAF9751670.1"/>
    </source>
</evidence>
<reference evidence="1" key="1">
    <citation type="submission" date="2015-01" db="EMBL/GenBank/DDBJ databases">
        <authorList>
            <person name="Durling Mikael"/>
        </authorList>
    </citation>
    <scope>NUCLEOTIDE SEQUENCE</scope>
</reference>
<gene>
    <name evidence="1" type="ORF">BN869_000002994_1</name>
    <name evidence="2" type="ORF">IM811_013464</name>
</gene>
<dbReference type="Proteomes" id="UP000616885">
    <property type="component" value="Unassembled WGS sequence"/>
</dbReference>
<dbReference type="EMBL" id="JADCTT010000005">
    <property type="protein sequence ID" value="KAF9751670.1"/>
    <property type="molecule type" value="Genomic_DNA"/>
</dbReference>
<protein>
    <recommendedName>
        <fullName evidence="3">NADH-ubiquinone oxidoreductase 17.8 kDa subunit</fullName>
    </recommendedName>
</protein>
<dbReference type="InterPro" id="IPR034444">
    <property type="entry name" value="Nuo17.8"/>
</dbReference>